<dbReference type="EMBL" id="CYRX01000011">
    <property type="protein sequence ID" value="CUH59696.1"/>
    <property type="molecule type" value="Genomic_DNA"/>
</dbReference>
<name>A0A0P1EX81_9RHOB</name>
<evidence type="ECO:0000256" key="1">
    <source>
        <dbReference type="SAM" id="Coils"/>
    </source>
</evidence>
<dbReference type="GO" id="GO:0015562">
    <property type="term" value="F:efflux transmembrane transporter activity"/>
    <property type="evidence" value="ECO:0007669"/>
    <property type="project" value="TreeGrafter"/>
</dbReference>
<reference evidence="2 3" key="1">
    <citation type="submission" date="2015-09" db="EMBL/GenBank/DDBJ databases">
        <authorList>
            <consortium name="Swine Surveillance"/>
        </authorList>
    </citation>
    <scope>NUCLEOTIDE SEQUENCE [LARGE SCALE GENOMIC DNA]</scope>
    <source>
        <strain evidence="2 3">CECT 5294</strain>
    </source>
</reference>
<proteinExistence type="predicted"/>
<accession>A0A0P1EX81</accession>
<dbReference type="SUPFAM" id="SSF111369">
    <property type="entry name" value="HlyD-like secretion proteins"/>
    <property type="match status" value="2"/>
</dbReference>
<dbReference type="PANTHER" id="PTHR30469">
    <property type="entry name" value="MULTIDRUG RESISTANCE PROTEIN MDTA"/>
    <property type="match status" value="1"/>
</dbReference>
<feature type="coiled-coil region" evidence="1">
    <location>
        <begin position="119"/>
        <end position="162"/>
    </location>
</feature>
<sequence>MRFLGRSLTALFLLALTFGLLGLAGNSIYSALEARWAQEDRARPARERVFAVNVVEAQARDTRPELRVFAEIQAARVLELRTPSAGTVVELADGFEEGGRVRAGQLLLRLDPAETDAALASARNDLSEAEADARDAARLLVLARAEIDAARAQADLRDAALTRQKSLLERGVGTDAAVETAALALSSAEQVVLTRRQALASAEARVDQTATNMERRRIALREAQRERAQTEIFAEFDGTLSTVTVAQGGRVGANEKIAEIIDPTELEAAIRVSTAQHSRLVDANGQLRRAPAQVVLDVLGMDITARATLTREAPAVGDGQTGRLVFAALDAPGSLRPGDLVEVRIQEPQLDDVIRLPATALSAQNRVLILGEDDRLEEVTVMLMRRQGDDILIRASSLEGQQVVAERTPLLGAGIKVRPLGPQAATDTEADDLVELTGERRAAMVAYIEADGRLSEEAKRRMLARLSQDKVPAAMVARIESRMGS</sequence>
<dbReference type="Gene3D" id="2.40.50.100">
    <property type="match status" value="1"/>
</dbReference>
<gene>
    <name evidence="2" type="ORF">THS5294_00983</name>
</gene>
<dbReference type="PANTHER" id="PTHR30469:SF15">
    <property type="entry name" value="HLYD FAMILY OF SECRETION PROTEINS"/>
    <property type="match status" value="1"/>
</dbReference>
<dbReference type="eggNOG" id="COG0845">
    <property type="taxonomic scope" value="Bacteria"/>
</dbReference>
<dbReference type="Gene3D" id="1.10.287.470">
    <property type="entry name" value="Helix hairpin bin"/>
    <property type="match status" value="1"/>
</dbReference>
<evidence type="ECO:0000313" key="2">
    <source>
        <dbReference type="EMBL" id="CUH59696.1"/>
    </source>
</evidence>
<dbReference type="RefSeq" id="WP_058122843.1">
    <property type="nucleotide sequence ID" value="NZ_CYRX01000011.1"/>
</dbReference>
<organism evidence="2 3">
    <name type="scientific">Thalassobacter stenotrophicus</name>
    <dbReference type="NCBI Taxonomy" id="266809"/>
    <lineage>
        <taxon>Bacteria</taxon>
        <taxon>Pseudomonadati</taxon>
        <taxon>Pseudomonadota</taxon>
        <taxon>Alphaproteobacteria</taxon>
        <taxon>Rhodobacterales</taxon>
        <taxon>Roseobacteraceae</taxon>
        <taxon>Thalassobacter</taxon>
    </lineage>
</organism>
<protein>
    <submittedName>
        <fullName evidence="2">Multidrug resistance protein MdtN</fullName>
    </submittedName>
</protein>
<dbReference type="Proteomes" id="UP000051298">
    <property type="component" value="Unassembled WGS sequence"/>
</dbReference>
<dbReference type="AlphaFoldDB" id="A0A0P1EX81"/>
<dbReference type="Gene3D" id="2.40.420.20">
    <property type="match status" value="1"/>
</dbReference>
<dbReference type="GO" id="GO:1990281">
    <property type="term" value="C:efflux pump complex"/>
    <property type="evidence" value="ECO:0007669"/>
    <property type="project" value="TreeGrafter"/>
</dbReference>
<dbReference type="STRING" id="266809.PM03_08410"/>
<evidence type="ECO:0000313" key="3">
    <source>
        <dbReference type="Proteomes" id="UP000051298"/>
    </source>
</evidence>
<keyword evidence="1" id="KW-0175">Coiled coil</keyword>